<feature type="non-terminal residue" evidence="3">
    <location>
        <position position="659"/>
    </location>
</feature>
<protein>
    <submittedName>
        <fullName evidence="3">Kinase-like domain-containing protein</fullName>
    </submittedName>
</protein>
<reference evidence="3" key="1">
    <citation type="journal article" date="2023" name="Mol. Phylogenet. Evol.">
        <title>Genome-scale phylogeny and comparative genomics of the fungal order Sordariales.</title>
        <authorList>
            <person name="Hensen N."/>
            <person name="Bonometti L."/>
            <person name="Westerberg I."/>
            <person name="Brannstrom I.O."/>
            <person name="Guillou S."/>
            <person name="Cros-Aarteil S."/>
            <person name="Calhoun S."/>
            <person name="Haridas S."/>
            <person name="Kuo A."/>
            <person name="Mondo S."/>
            <person name="Pangilinan J."/>
            <person name="Riley R."/>
            <person name="LaButti K."/>
            <person name="Andreopoulos B."/>
            <person name="Lipzen A."/>
            <person name="Chen C."/>
            <person name="Yan M."/>
            <person name="Daum C."/>
            <person name="Ng V."/>
            <person name="Clum A."/>
            <person name="Steindorff A."/>
            <person name="Ohm R.A."/>
            <person name="Martin F."/>
            <person name="Silar P."/>
            <person name="Natvig D.O."/>
            <person name="Lalanne C."/>
            <person name="Gautier V."/>
            <person name="Ament-Velasquez S.L."/>
            <person name="Kruys A."/>
            <person name="Hutchinson M.I."/>
            <person name="Powell A.J."/>
            <person name="Barry K."/>
            <person name="Miller A.N."/>
            <person name="Grigoriev I.V."/>
            <person name="Debuchy R."/>
            <person name="Gladieux P."/>
            <person name="Hiltunen Thoren M."/>
            <person name="Johannesson H."/>
        </authorList>
    </citation>
    <scope>NUCLEOTIDE SEQUENCE</scope>
    <source>
        <strain evidence="3">CBS 958.72</strain>
    </source>
</reference>
<sequence>MGGLVPPSLNSPSGSSVESSSQHVAGESPIGASHSSHNGRSRSPSIHLENDGITVFAAIDRGYTAAEKMHNSLTTCNVFLSQGIQQLGELIDSHMVEPEHCPGETKWLPINMLFALVNPHSVRNALSRALAGRQPPLVNEDDYLDNYTDKFCSHHEYSDPHTRKALKTSRRGIFAVLALLHKLEDAPFFANSDLWDKDLPLVRRNREFVSRADGSKRIAIPGGWRYPDRDGFGLYQHCVLSPFFDMESPNDVSFHDVDKSCPLPFIEELYDERPVEGHHGTVWKVKIHPAHHNFATNSHNPYFAIKQLALIDSQGSNFETEVGAWAKSVGIAGHPHIIRLLATWHQQNTWYLLFPWADGGNLHDYWEKNPEGNQRREDKEKPGCEAKRRQQLTQWVAEQLKGLTEALAKIHRSPTDKDVTSCIADYGIHGDVKPQNILHFKDEHNEYDCLVICDFGFTRYHSKDSRSAASPAGNTRTYRAPEYDKMNNDQEPAISRACDLWALGCVYLEFMVWYLEGYHAMNHEFTQERLDEDSGELIPHDKFFVVIQTVDQMRPPGAIVKPCVMKRIRSLRRHIDCSQFCHDVLNVVEKHLLAVDPKKRMNSHGVAKRLGGIFENSLVDGSYCLDGRPRHEELGALPEVLPYPARRMTEMMQSERPPP</sequence>
<dbReference type="GO" id="GO:0004674">
    <property type="term" value="F:protein serine/threonine kinase activity"/>
    <property type="evidence" value="ECO:0007669"/>
    <property type="project" value="TreeGrafter"/>
</dbReference>
<dbReference type="Proteomes" id="UP001287356">
    <property type="component" value="Unassembled WGS sequence"/>
</dbReference>
<dbReference type="SUPFAM" id="SSF56112">
    <property type="entry name" value="Protein kinase-like (PK-like)"/>
    <property type="match status" value="1"/>
</dbReference>
<evidence type="ECO:0000259" key="2">
    <source>
        <dbReference type="PROSITE" id="PS50011"/>
    </source>
</evidence>
<feature type="region of interest" description="Disordered" evidence="1">
    <location>
        <begin position="463"/>
        <end position="486"/>
    </location>
</feature>
<proteinExistence type="predicted"/>
<dbReference type="PROSITE" id="PS50011">
    <property type="entry name" value="PROTEIN_KINASE_DOM"/>
    <property type="match status" value="1"/>
</dbReference>
<dbReference type="GO" id="GO:0005524">
    <property type="term" value="F:ATP binding"/>
    <property type="evidence" value="ECO:0007669"/>
    <property type="project" value="InterPro"/>
</dbReference>
<keyword evidence="3" id="KW-0418">Kinase</keyword>
<dbReference type="Gene3D" id="1.10.510.10">
    <property type="entry name" value="Transferase(Phosphotransferase) domain 1"/>
    <property type="match status" value="1"/>
</dbReference>
<feature type="region of interest" description="Disordered" evidence="1">
    <location>
        <begin position="1"/>
        <end position="47"/>
    </location>
</feature>
<feature type="compositionally biased region" description="Polar residues" evidence="1">
    <location>
        <begin position="33"/>
        <end position="44"/>
    </location>
</feature>
<keyword evidence="3" id="KW-0808">Transferase</keyword>
<accession>A0AAE0N8C1</accession>
<evidence type="ECO:0000313" key="4">
    <source>
        <dbReference type="Proteomes" id="UP001287356"/>
    </source>
</evidence>
<feature type="compositionally biased region" description="Low complexity" evidence="1">
    <location>
        <begin position="1"/>
        <end position="21"/>
    </location>
</feature>
<evidence type="ECO:0000313" key="3">
    <source>
        <dbReference type="EMBL" id="KAK3374516.1"/>
    </source>
</evidence>
<reference evidence="3" key="2">
    <citation type="submission" date="2023-06" db="EMBL/GenBank/DDBJ databases">
        <authorList>
            <consortium name="Lawrence Berkeley National Laboratory"/>
            <person name="Haridas S."/>
            <person name="Hensen N."/>
            <person name="Bonometti L."/>
            <person name="Westerberg I."/>
            <person name="Brannstrom I.O."/>
            <person name="Guillou S."/>
            <person name="Cros-Aarteil S."/>
            <person name="Calhoun S."/>
            <person name="Kuo A."/>
            <person name="Mondo S."/>
            <person name="Pangilinan J."/>
            <person name="Riley R."/>
            <person name="Labutti K."/>
            <person name="Andreopoulos B."/>
            <person name="Lipzen A."/>
            <person name="Chen C."/>
            <person name="Yanf M."/>
            <person name="Daum C."/>
            <person name="Ng V."/>
            <person name="Clum A."/>
            <person name="Steindorff A."/>
            <person name="Ohm R."/>
            <person name="Martin F."/>
            <person name="Silar P."/>
            <person name="Natvig D."/>
            <person name="Lalanne C."/>
            <person name="Gautier V."/>
            <person name="Ament-Velasquez S.L."/>
            <person name="Kruys A."/>
            <person name="Hutchinson M.I."/>
            <person name="Powell A.J."/>
            <person name="Barry K."/>
            <person name="Miller A.N."/>
            <person name="Grigoriev I.V."/>
            <person name="Debuchy R."/>
            <person name="Gladieux P."/>
            <person name="Thoren M.H."/>
            <person name="Johannesson H."/>
        </authorList>
    </citation>
    <scope>NUCLEOTIDE SEQUENCE</scope>
    <source>
        <strain evidence="3">CBS 958.72</strain>
    </source>
</reference>
<dbReference type="InterPro" id="IPR011009">
    <property type="entry name" value="Kinase-like_dom_sf"/>
</dbReference>
<dbReference type="PANTHER" id="PTHR24359:SF37">
    <property type="entry name" value="PROTEIN KINASE DOMAIN-CONTAINING PROTEIN"/>
    <property type="match status" value="1"/>
</dbReference>
<dbReference type="CDD" id="cd00180">
    <property type="entry name" value="PKc"/>
    <property type="match status" value="1"/>
</dbReference>
<keyword evidence="4" id="KW-1185">Reference proteome</keyword>
<dbReference type="PANTHER" id="PTHR24359">
    <property type="entry name" value="SERINE/THREONINE-PROTEIN KINASE SBK1"/>
    <property type="match status" value="1"/>
</dbReference>
<organism evidence="3 4">
    <name type="scientific">Lasiosphaeria ovina</name>
    <dbReference type="NCBI Taxonomy" id="92902"/>
    <lineage>
        <taxon>Eukaryota</taxon>
        <taxon>Fungi</taxon>
        <taxon>Dikarya</taxon>
        <taxon>Ascomycota</taxon>
        <taxon>Pezizomycotina</taxon>
        <taxon>Sordariomycetes</taxon>
        <taxon>Sordariomycetidae</taxon>
        <taxon>Sordariales</taxon>
        <taxon>Lasiosphaeriaceae</taxon>
        <taxon>Lasiosphaeria</taxon>
    </lineage>
</organism>
<dbReference type="SMART" id="SM00220">
    <property type="entry name" value="S_TKc"/>
    <property type="match status" value="1"/>
</dbReference>
<feature type="domain" description="Protein kinase" evidence="2">
    <location>
        <begin position="268"/>
        <end position="619"/>
    </location>
</feature>
<dbReference type="InterPro" id="IPR000719">
    <property type="entry name" value="Prot_kinase_dom"/>
</dbReference>
<dbReference type="AlphaFoldDB" id="A0AAE0N8C1"/>
<dbReference type="EMBL" id="JAULSN010000004">
    <property type="protein sequence ID" value="KAK3374516.1"/>
    <property type="molecule type" value="Genomic_DNA"/>
</dbReference>
<comment type="caution">
    <text evidence="3">The sequence shown here is derived from an EMBL/GenBank/DDBJ whole genome shotgun (WGS) entry which is preliminary data.</text>
</comment>
<evidence type="ECO:0000256" key="1">
    <source>
        <dbReference type="SAM" id="MobiDB-lite"/>
    </source>
</evidence>
<gene>
    <name evidence="3" type="ORF">B0T24DRAFT_705081</name>
</gene>
<feature type="region of interest" description="Disordered" evidence="1">
    <location>
        <begin position="367"/>
        <end position="386"/>
    </location>
</feature>
<name>A0AAE0N8C1_9PEZI</name>
<dbReference type="Pfam" id="PF00069">
    <property type="entry name" value="Pkinase"/>
    <property type="match status" value="1"/>
</dbReference>